<evidence type="ECO:0000313" key="2">
    <source>
        <dbReference type="Proteomes" id="UP000054526"/>
    </source>
</evidence>
<organism evidence="1 2">
    <name type="scientific">Cohnella kolymensis</name>
    <dbReference type="NCBI Taxonomy" id="1590652"/>
    <lineage>
        <taxon>Bacteria</taxon>
        <taxon>Bacillati</taxon>
        <taxon>Bacillota</taxon>
        <taxon>Bacilli</taxon>
        <taxon>Bacillales</taxon>
        <taxon>Paenibacillaceae</taxon>
        <taxon>Cohnella</taxon>
    </lineage>
</organism>
<comment type="caution">
    <text evidence="1">The sequence shown here is derived from an EMBL/GenBank/DDBJ whole genome shotgun (WGS) entry which is preliminary data.</text>
</comment>
<dbReference type="EMBL" id="JXAL01000021">
    <property type="protein sequence ID" value="KIL35514.1"/>
    <property type="molecule type" value="Genomic_DNA"/>
</dbReference>
<accession>A0ABR5A397</accession>
<name>A0ABR5A397_9BACL</name>
<sequence>MSFDELLKELQGAKTNEGMDDHVSLEALFNEAFMKRCSSFKSFEEFLQKGNFQATTQEDISNIPEELFDRHVDRETHFDNWKSMLDQANAEHAARKLP</sequence>
<gene>
    <name evidence="1" type="ORF">SD71_13125</name>
</gene>
<protein>
    <submittedName>
        <fullName evidence="1">Uncharacterized protein</fullName>
    </submittedName>
</protein>
<proteinExistence type="predicted"/>
<reference evidence="1 2" key="1">
    <citation type="submission" date="2014-12" db="EMBL/GenBank/DDBJ databases">
        <title>Draft genome sequence of Cohnella kolymensis strain B-2846.</title>
        <authorList>
            <person name="Karlyshev A.V."/>
            <person name="Kudryashova E.B."/>
        </authorList>
    </citation>
    <scope>NUCLEOTIDE SEQUENCE [LARGE SCALE GENOMIC DNA]</scope>
    <source>
        <strain evidence="1 2">VKM B-2846</strain>
    </source>
</reference>
<dbReference type="RefSeq" id="WP_041064036.1">
    <property type="nucleotide sequence ID" value="NZ_JXAL01000021.1"/>
</dbReference>
<evidence type="ECO:0000313" key="1">
    <source>
        <dbReference type="EMBL" id="KIL35514.1"/>
    </source>
</evidence>
<keyword evidence="2" id="KW-1185">Reference proteome</keyword>
<dbReference type="Proteomes" id="UP000054526">
    <property type="component" value="Unassembled WGS sequence"/>
</dbReference>